<gene>
    <name evidence="1" type="ORF">BpHYR1_054445</name>
</gene>
<evidence type="ECO:0000313" key="2">
    <source>
        <dbReference type="Proteomes" id="UP000276133"/>
    </source>
</evidence>
<name>A0A3M7R4B9_BRAPC</name>
<accession>A0A3M7R4B9</accession>
<organism evidence="1 2">
    <name type="scientific">Brachionus plicatilis</name>
    <name type="common">Marine rotifer</name>
    <name type="synonym">Brachionus muelleri</name>
    <dbReference type="NCBI Taxonomy" id="10195"/>
    <lineage>
        <taxon>Eukaryota</taxon>
        <taxon>Metazoa</taxon>
        <taxon>Spiralia</taxon>
        <taxon>Gnathifera</taxon>
        <taxon>Rotifera</taxon>
        <taxon>Eurotatoria</taxon>
        <taxon>Monogononta</taxon>
        <taxon>Pseudotrocha</taxon>
        <taxon>Ploima</taxon>
        <taxon>Brachionidae</taxon>
        <taxon>Brachionus</taxon>
    </lineage>
</organism>
<dbReference type="EMBL" id="REGN01004307">
    <property type="protein sequence ID" value="RNA18088.1"/>
    <property type="molecule type" value="Genomic_DNA"/>
</dbReference>
<evidence type="ECO:0000313" key="1">
    <source>
        <dbReference type="EMBL" id="RNA18088.1"/>
    </source>
</evidence>
<protein>
    <submittedName>
        <fullName evidence="1">Uncharacterized protein</fullName>
    </submittedName>
</protein>
<comment type="caution">
    <text evidence="1">The sequence shown here is derived from an EMBL/GenBank/DDBJ whole genome shotgun (WGS) entry which is preliminary data.</text>
</comment>
<proteinExistence type="predicted"/>
<sequence length="161" mass="17913">MNTLPIHGANFSTERNEYFNSLLSWKRFGKKLSINQLPRSQTTYRGKKSKSRSPLTNLRMVLFLPTLFFISTLGSNTNSGGKSSLDCGKVLKDKWSLDTACSRNLLAINVRFRRTQLGDKSQSITYVMYKVVLGEPVLVVRYSGVGIDGDVGVKSAVEQGL</sequence>
<keyword evidence="2" id="KW-1185">Reference proteome</keyword>
<dbReference type="AlphaFoldDB" id="A0A3M7R4B9"/>
<dbReference type="Proteomes" id="UP000276133">
    <property type="component" value="Unassembled WGS sequence"/>
</dbReference>
<reference evidence="1 2" key="1">
    <citation type="journal article" date="2018" name="Sci. Rep.">
        <title>Genomic signatures of local adaptation to the degree of environmental predictability in rotifers.</title>
        <authorList>
            <person name="Franch-Gras L."/>
            <person name="Hahn C."/>
            <person name="Garcia-Roger E.M."/>
            <person name="Carmona M.J."/>
            <person name="Serra M."/>
            <person name="Gomez A."/>
        </authorList>
    </citation>
    <scope>NUCLEOTIDE SEQUENCE [LARGE SCALE GENOMIC DNA]</scope>
    <source>
        <strain evidence="1">HYR1</strain>
    </source>
</reference>